<reference evidence="2" key="1">
    <citation type="submission" date="2018-07" db="EMBL/GenBank/DDBJ databases">
        <title>Complete genome sequence of the cyanophage S-PRM1 isolated from Singapore coastal waters.</title>
        <authorList>
            <person name="Chenard C."/>
            <person name="Kolundzija S."/>
            <person name="Lauro F.M."/>
        </authorList>
    </citation>
    <scope>NUCLEOTIDE SEQUENCE [LARGE SCALE GENOMIC DNA]</scope>
</reference>
<dbReference type="GeneID" id="65115551"/>
<sequence length="125" mass="13237">MGYIAGNTLVLNNATMNSPSGSTPLYPLRAGAKGRGTTRDASLNVGSVTRIAQGRYRLNLSTATSSNAFGACTANNDRSLICNCKYNTTSRFYFAFRGTNDDRYDENGNTSDSTGSGGWGVVVGR</sequence>
<dbReference type="RefSeq" id="YP_010097884.1">
    <property type="nucleotide sequence ID" value="NC_055761.1"/>
</dbReference>
<feature type="compositionally biased region" description="Gly residues" evidence="1">
    <location>
        <begin position="115"/>
        <end position="125"/>
    </location>
</feature>
<accession>A0A346FK68</accession>
<evidence type="ECO:0000313" key="2">
    <source>
        <dbReference type="EMBL" id="AXN58373.1"/>
    </source>
</evidence>
<proteinExistence type="predicted"/>
<feature type="region of interest" description="Disordered" evidence="1">
    <location>
        <begin position="104"/>
        <end position="125"/>
    </location>
</feature>
<evidence type="ECO:0000313" key="3">
    <source>
        <dbReference type="Proteomes" id="UP000259950"/>
    </source>
</evidence>
<protein>
    <submittedName>
        <fullName evidence="2">Uncharacterized protein</fullName>
    </submittedName>
</protein>
<dbReference type="KEGG" id="vg:65115551"/>
<dbReference type="Proteomes" id="UP000259950">
    <property type="component" value="Segment"/>
</dbReference>
<name>A0A346FK68_9CAUD</name>
<keyword evidence="3" id="KW-1185">Reference proteome</keyword>
<evidence type="ECO:0000256" key="1">
    <source>
        <dbReference type="SAM" id="MobiDB-lite"/>
    </source>
</evidence>
<organism evidence="2">
    <name type="scientific">Synechococcus virus S-PRM1</name>
    <dbReference type="NCBI Taxonomy" id="2100130"/>
    <lineage>
        <taxon>Viruses</taxon>
        <taxon>Duplodnaviria</taxon>
        <taxon>Heunggongvirae</taxon>
        <taxon>Uroviricota</taxon>
        <taxon>Caudoviricetes</taxon>
        <taxon>Pantevenvirales</taxon>
        <taxon>Kyanoviridae</taxon>
        <taxon>Makelovirus</taxon>
        <taxon>Makelovirus prm1</taxon>
    </lineage>
</organism>
<dbReference type="EMBL" id="MH629685">
    <property type="protein sequence ID" value="AXN58373.1"/>
    <property type="molecule type" value="Genomic_DNA"/>
</dbReference>